<feature type="transmembrane region" description="Helical" evidence="6">
    <location>
        <begin position="123"/>
        <end position="142"/>
    </location>
</feature>
<dbReference type="GO" id="GO:0005886">
    <property type="term" value="C:plasma membrane"/>
    <property type="evidence" value="ECO:0007669"/>
    <property type="project" value="TreeGrafter"/>
</dbReference>
<protein>
    <recommendedName>
        <fullName evidence="9">Sphingoid long-chain base transporter RSB1</fullName>
    </recommendedName>
</protein>
<dbReference type="AlphaFoldDB" id="A0A8H7AJI6"/>
<dbReference type="Proteomes" id="UP000606974">
    <property type="component" value="Unassembled WGS sequence"/>
</dbReference>
<evidence type="ECO:0000256" key="3">
    <source>
        <dbReference type="ARBA" id="ARBA00022989"/>
    </source>
</evidence>
<proteinExistence type="predicted"/>
<keyword evidence="8" id="KW-1185">Reference proteome</keyword>
<reference evidence="7" key="1">
    <citation type="submission" date="2020-02" db="EMBL/GenBank/DDBJ databases">
        <authorList>
            <person name="Palmer J.M."/>
        </authorList>
    </citation>
    <scope>NUCLEOTIDE SEQUENCE</scope>
    <source>
        <strain evidence="7">EPUS1.4</strain>
        <tissue evidence="7">Thallus</tissue>
    </source>
</reference>
<evidence type="ECO:0000256" key="4">
    <source>
        <dbReference type="ARBA" id="ARBA00023136"/>
    </source>
</evidence>
<dbReference type="InterPro" id="IPR007568">
    <property type="entry name" value="RTA1"/>
</dbReference>
<evidence type="ECO:0000313" key="7">
    <source>
        <dbReference type="EMBL" id="KAF7509102.1"/>
    </source>
</evidence>
<name>A0A8H7AJI6_9EURO</name>
<dbReference type="PANTHER" id="PTHR31465">
    <property type="entry name" value="PROTEIN RTA1-RELATED"/>
    <property type="match status" value="1"/>
</dbReference>
<feature type="transmembrane region" description="Helical" evidence="6">
    <location>
        <begin position="50"/>
        <end position="73"/>
    </location>
</feature>
<sequence>MDCTRISPECPIEETIYGYYPNLAANAAFAAFFGVFMIVNIFFGIRYRSWTFLIAMTFGCMGEMVGYIGRILLNDDPFGEGGFNMQIICLTLAPAFIAAGIYLTLKHVVICFGKEHSYLKPRYYTWLFITCDLVSLTLQGAGGGIAATTTNGSSEQAVGNDLMMAGICFQVVTLVAFAIMAGLYYFKLSRSGVPLSPSAQAVKNSTGFKLFLGGFLLAFFTMFIRCVYRIAEMAGGWGNSIMQNELDFIVLDSVMITVSVLAMTIFHPGYCFPQMVSQAKRSRLSDIEKKTSSETSVEETSQPAKQSRFGGWRS</sequence>
<feature type="transmembrane region" description="Helical" evidence="6">
    <location>
        <begin position="23"/>
        <end position="43"/>
    </location>
</feature>
<dbReference type="GO" id="GO:0000324">
    <property type="term" value="C:fungal-type vacuole"/>
    <property type="evidence" value="ECO:0007669"/>
    <property type="project" value="TreeGrafter"/>
</dbReference>
<dbReference type="Pfam" id="PF04479">
    <property type="entry name" value="RTA1"/>
    <property type="match status" value="1"/>
</dbReference>
<evidence type="ECO:0000313" key="8">
    <source>
        <dbReference type="Proteomes" id="UP000606974"/>
    </source>
</evidence>
<dbReference type="PANTHER" id="PTHR31465:SF8">
    <property type="entry name" value="DOMAIN PROTEIN, PUTATIVE (AFU_ORTHOLOGUE AFUA_6G14140)-RELATED"/>
    <property type="match status" value="1"/>
</dbReference>
<organism evidence="7 8">
    <name type="scientific">Endocarpon pusillum</name>
    <dbReference type="NCBI Taxonomy" id="364733"/>
    <lineage>
        <taxon>Eukaryota</taxon>
        <taxon>Fungi</taxon>
        <taxon>Dikarya</taxon>
        <taxon>Ascomycota</taxon>
        <taxon>Pezizomycotina</taxon>
        <taxon>Eurotiomycetes</taxon>
        <taxon>Chaetothyriomycetidae</taxon>
        <taxon>Verrucariales</taxon>
        <taxon>Verrucariaceae</taxon>
        <taxon>Endocarpon</taxon>
    </lineage>
</organism>
<evidence type="ECO:0000256" key="2">
    <source>
        <dbReference type="ARBA" id="ARBA00022692"/>
    </source>
</evidence>
<feature type="region of interest" description="Disordered" evidence="5">
    <location>
        <begin position="286"/>
        <end position="314"/>
    </location>
</feature>
<feature type="transmembrane region" description="Helical" evidence="6">
    <location>
        <begin position="207"/>
        <end position="228"/>
    </location>
</feature>
<accession>A0A8H7AJI6</accession>
<keyword evidence="2 6" id="KW-0812">Transmembrane</keyword>
<gene>
    <name evidence="7" type="ORF">GJ744_008329</name>
</gene>
<dbReference type="OrthoDB" id="4521223at2759"/>
<keyword evidence="3 6" id="KW-1133">Transmembrane helix</keyword>
<evidence type="ECO:0000256" key="6">
    <source>
        <dbReference type="SAM" id="Phobius"/>
    </source>
</evidence>
<feature type="transmembrane region" description="Helical" evidence="6">
    <location>
        <begin position="85"/>
        <end position="103"/>
    </location>
</feature>
<comment type="subcellular location">
    <subcellularLocation>
        <location evidence="1">Membrane</location>
        <topology evidence="1">Multi-pass membrane protein</topology>
    </subcellularLocation>
</comment>
<comment type="caution">
    <text evidence="7">The sequence shown here is derived from an EMBL/GenBank/DDBJ whole genome shotgun (WGS) entry which is preliminary data.</text>
</comment>
<feature type="transmembrane region" description="Helical" evidence="6">
    <location>
        <begin position="248"/>
        <end position="272"/>
    </location>
</feature>
<feature type="transmembrane region" description="Helical" evidence="6">
    <location>
        <begin position="162"/>
        <end position="186"/>
    </location>
</feature>
<evidence type="ECO:0000256" key="1">
    <source>
        <dbReference type="ARBA" id="ARBA00004141"/>
    </source>
</evidence>
<keyword evidence="4 6" id="KW-0472">Membrane</keyword>
<dbReference type="EMBL" id="JAACFV010000045">
    <property type="protein sequence ID" value="KAF7509102.1"/>
    <property type="molecule type" value="Genomic_DNA"/>
</dbReference>
<evidence type="ECO:0000256" key="5">
    <source>
        <dbReference type="SAM" id="MobiDB-lite"/>
    </source>
</evidence>
<evidence type="ECO:0008006" key="9">
    <source>
        <dbReference type="Google" id="ProtNLM"/>
    </source>
</evidence>